<dbReference type="PANTHER" id="PTHR41913">
    <property type="entry name" value="DUF1684 DOMAIN-CONTAINING PROTEIN"/>
    <property type="match status" value="1"/>
</dbReference>
<keyword evidence="3" id="KW-1185">Reference proteome</keyword>
<evidence type="ECO:0000313" key="2">
    <source>
        <dbReference type="EMBL" id="MDO7875237.1"/>
    </source>
</evidence>
<evidence type="ECO:0000256" key="1">
    <source>
        <dbReference type="SAM" id="SignalP"/>
    </source>
</evidence>
<dbReference type="EMBL" id="JAUQSY010000006">
    <property type="protein sequence ID" value="MDO7875237.1"/>
    <property type="molecule type" value="Genomic_DNA"/>
</dbReference>
<name>A0ABT9BAL5_9BACT</name>
<feature type="signal peptide" evidence="1">
    <location>
        <begin position="1"/>
        <end position="19"/>
    </location>
</feature>
<protein>
    <submittedName>
        <fullName evidence="2">DUF1684 domain-containing protein</fullName>
    </submittedName>
</protein>
<feature type="chain" id="PRO_5047296371" evidence="1">
    <location>
        <begin position="20"/>
        <end position="210"/>
    </location>
</feature>
<dbReference type="RefSeq" id="WP_305006554.1">
    <property type="nucleotide sequence ID" value="NZ_JAUQSY010000006.1"/>
</dbReference>
<reference evidence="2" key="1">
    <citation type="submission" date="2023-07" db="EMBL/GenBank/DDBJ databases">
        <authorList>
            <person name="Kim M.K."/>
        </authorList>
    </citation>
    <scope>NUCLEOTIDE SEQUENCE</scope>
    <source>
        <strain evidence="2">ASUV-10-1</strain>
    </source>
</reference>
<gene>
    <name evidence="2" type="ORF">Q5H93_10880</name>
</gene>
<keyword evidence="1" id="KW-0732">Signal</keyword>
<dbReference type="Proteomes" id="UP001176429">
    <property type="component" value="Unassembled WGS sequence"/>
</dbReference>
<dbReference type="Pfam" id="PF07920">
    <property type="entry name" value="DUF1684"/>
    <property type="match status" value="1"/>
</dbReference>
<evidence type="ECO:0000313" key="3">
    <source>
        <dbReference type="Proteomes" id="UP001176429"/>
    </source>
</evidence>
<accession>A0ABT9BAL5</accession>
<proteinExistence type="predicted"/>
<organism evidence="2 3">
    <name type="scientific">Hymenobacter aranciens</name>
    <dbReference type="NCBI Taxonomy" id="3063996"/>
    <lineage>
        <taxon>Bacteria</taxon>
        <taxon>Pseudomonadati</taxon>
        <taxon>Bacteroidota</taxon>
        <taxon>Cytophagia</taxon>
        <taxon>Cytophagales</taxon>
        <taxon>Hymenobacteraceae</taxon>
        <taxon>Hymenobacter</taxon>
    </lineage>
</organism>
<sequence length="210" mass="23709">MNYRPLLLLLSLLAPPALAQQTPPEHFSPAAHQQSVLHFQETLNKEFSNPAESPLTADERKHFKTLPFYPTSYEYYVEATLLRDSLAQPFEMVTSTARRPLYRKYGTLRFVLNGQPQQLAVYQNLELMKRPGFADYLFVPFTDLTNGHGSYGGGRYLDLRIPPAGSTVMQLDFNQAYNPSCAYNHQYSCPVPPAENRLSIAIPAGVQSDH</sequence>
<dbReference type="InterPro" id="IPR012467">
    <property type="entry name" value="DUF1684"/>
</dbReference>
<dbReference type="PANTHER" id="PTHR41913:SF1">
    <property type="entry name" value="DUF1684 DOMAIN-CONTAINING PROTEIN"/>
    <property type="match status" value="1"/>
</dbReference>
<comment type="caution">
    <text evidence="2">The sequence shown here is derived from an EMBL/GenBank/DDBJ whole genome shotgun (WGS) entry which is preliminary data.</text>
</comment>